<evidence type="ECO:0000259" key="1">
    <source>
        <dbReference type="Pfam" id="PF04965"/>
    </source>
</evidence>
<dbReference type="KEGG" id="vg:55608464"/>
<dbReference type="SUPFAM" id="SSF160719">
    <property type="entry name" value="gpW/gp25-like"/>
    <property type="match status" value="1"/>
</dbReference>
<dbReference type="Gene3D" id="3.10.450.40">
    <property type="match status" value="1"/>
</dbReference>
<keyword evidence="3" id="KW-1185">Reference proteome</keyword>
<feature type="domain" description="IraD/Gp25-like" evidence="1">
    <location>
        <begin position="27"/>
        <end position="116"/>
    </location>
</feature>
<dbReference type="RefSeq" id="YP_009838232.1">
    <property type="nucleotide sequence ID" value="NC_048709.1"/>
</dbReference>
<proteinExistence type="predicted"/>
<dbReference type="Proteomes" id="UP000260311">
    <property type="component" value="Segment"/>
</dbReference>
<reference evidence="2 3" key="1">
    <citation type="submission" date="2018-05" db="EMBL/GenBank/DDBJ databases">
        <title>The genome of Vibrio coralliilyticus phage YC.</title>
        <authorList>
            <person name="Benler S."/>
        </authorList>
    </citation>
    <scope>NUCLEOTIDE SEQUENCE [LARGE SCALE GENOMIC DNA]</scope>
</reference>
<evidence type="ECO:0000313" key="3">
    <source>
        <dbReference type="Proteomes" id="UP000260311"/>
    </source>
</evidence>
<dbReference type="InterPro" id="IPR007048">
    <property type="entry name" value="IraD/Gp25-like"/>
</dbReference>
<dbReference type="GeneID" id="55608464"/>
<name>A0A384ZRW3_9CAUD</name>
<accession>A0A384ZRW3</accession>
<dbReference type="Pfam" id="PF04965">
    <property type="entry name" value="GPW_gp25"/>
    <property type="match status" value="1"/>
</dbReference>
<evidence type="ECO:0000313" key="2">
    <source>
        <dbReference type="EMBL" id="AXC34386.1"/>
    </source>
</evidence>
<sequence>MSEFRDFDLTFEMHPSTGDVRMRTGVRAILQAVRELVLTEASEWQYGEARDLGAGIYNQLGENHNPLDHIQMQDKIRYQIETFEPRAELIDLNIRSMPDEPNGLIVKIKFMVINEPEVQTLDIPLIRLR</sequence>
<dbReference type="EMBL" id="MH375644">
    <property type="protein sequence ID" value="AXC34386.1"/>
    <property type="molecule type" value="Genomic_DNA"/>
</dbReference>
<organism evidence="2 3">
    <name type="scientific">Vibrio phage YC</name>
    <dbReference type="NCBI Taxonomy" id="2267403"/>
    <lineage>
        <taxon>Viruses</taxon>
        <taxon>Duplodnaviria</taxon>
        <taxon>Heunggongvirae</taxon>
        <taxon>Uroviricota</taxon>
        <taxon>Caudoviricetes</taxon>
        <taxon>Pantevenvirales</taxon>
        <taxon>Ackermannviridae</taxon>
        <taxon>Campanilevirus</taxon>
        <taxon>Campanilevirus YC</taxon>
    </lineage>
</organism>
<protein>
    <submittedName>
        <fullName evidence="2">Lysozyme</fullName>
    </submittedName>
</protein>